<reference evidence="1" key="1">
    <citation type="submission" date="2014-11" db="EMBL/GenBank/DDBJ databases">
        <authorList>
            <person name="Amaro Gonzalez C."/>
        </authorList>
    </citation>
    <scope>NUCLEOTIDE SEQUENCE</scope>
</reference>
<protein>
    <submittedName>
        <fullName evidence="1">Uncharacterized protein</fullName>
    </submittedName>
</protein>
<dbReference type="EMBL" id="GBXM01099455">
    <property type="protein sequence ID" value="JAH09122.1"/>
    <property type="molecule type" value="Transcribed_RNA"/>
</dbReference>
<sequence>MGSANRHLSHCLWMSRIVWGISMRERKSQMHENSYYYYPEVFT</sequence>
<proteinExistence type="predicted"/>
<organism evidence="1">
    <name type="scientific">Anguilla anguilla</name>
    <name type="common">European freshwater eel</name>
    <name type="synonym">Muraena anguilla</name>
    <dbReference type="NCBI Taxonomy" id="7936"/>
    <lineage>
        <taxon>Eukaryota</taxon>
        <taxon>Metazoa</taxon>
        <taxon>Chordata</taxon>
        <taxon>Craniata</taxon>
        <taxon>Vertebrata</taxon>
        <taxon>Euteleostomi</taxon>
        <taxon>Actinopterygii</taxon>
        <taxon>Neopterygii</taxon>
        <taxon>Teleostei</taxon>
        <taxon>Anguilliformes</taxon>
        <taxon>Anguillidae</taxon>
        <taxon>Anguilla</taxon>
    </lineage>
</organism>
<dbReference type="AlphaFoldDB" id="A0A0E9PXV2"/>
<reference evidence="1" key="2">
    <citation type="journal article" date="2015" name="Fish Shellfish Immunol.">
        <title>Early steps in the European eel (Anguilla anguilla)-Vibrio vulnificus interaction in the gills: Role of the RtxA13 toxin.</title>
        <authorList>
            <person name="Callol A."/>
            <person name="Pajuelo D."/>
            <person name="Ebbesson L."/>
            <person name="Teles M."/>
            <person name="MacKenzie S."/>
            <person name="Amaro C."/>
        </authorList>
    </citation>
    <scope>NUCLEOTIDE SEQUENCE</scope>
</reference>
<name>A0A0E9PXV2_ANGAN</name>
<accession>A0A0E9PXV2</accession>
<evidence type="ECO:0000313" key="1">
    <source>
        <dbReference type="EMBL" id="JAH09122.1"/>
    </source>
</evidence>